<feature type="chain" id="PRO_5046872378" evidence="3">
    <location>
        <begin position="22"/>
        <end position="365"/>
    </location>
</feature>
<keyword evidence="3" id="KW-0732">Signal</keyword>
<dbReference type="SUPFAM" id="SSF53474">
    <property type="entry name" value="alpha/beta-Hydrolases"/>
    <property type="match status" value="1"/>
</dbReference>
<feature type="signal peptide" evidence="3">
    <location>
        <begin position="1"/>
        <end position="21"/>
    </location>
</feature>
<dbReference type="Gene3D" id="1.10.238.10">
    <property type="entry name" value="EF-hand"/>
    <property type="match status" value="1"/>
</dbReference>
<dbReference type="PANTHER" id="PTHR48081:SF30">
    <property type="entry name" value="ACETYL-HYDROLASE LIPR-RELATED"/>
    <property type="match status" value="1"/>
</dbReference>
<dbReference type="InterPro" id="IPR011992">
    <property type="entry name" value="EF-hand-dom_pair"/>
</dbReference>
<accession>A0ABW2L687</accession>
<dbReference type="Gene3D" id="3.40.50.1820">
    <property type="entry name" value="alpha/beta hydrolase"/>
    <property type="match status" value="1"/>
</dbReference>
<proteinExistence type="inferred from homology"/>
<reference evidence="6" key="1">
    <citation type="journal article" date="2019" name="Int. J. Syst. Evol. Microbiol.">
        <title>The Global Catalogue of Microorganisms (GCM) 10K type strain sequencing project: providing services to taxonomists for standard genome sequencing and annotation.</title>
        <authorList>
            <consortium name="The Broad Institute Genomics Platform"/>
            <consortium name="The Broad Institute Genome Sequencing Center for Infectious Disease"/>
            <person name="Wu L."/>
            <person name="Ma J."/>
        </authorList>
    </citation>
    <scope>NUCLEOTIDE SEQUENCE [LARGE SCALE GENOMIC DNA]</scope>
    <source>
        <strain evidence="6">CGMCC 4.1467</strain>
    </source>
</reference>
<evidence type="ECO:0000313" key="5">
    <source>
        <dbReference type="EMBL" id="MFC7337908.1"/>
    </source>
</evidence>
<keyword evidence="2 5" id="KW-0378">Hydrolase</keyword>
<dbReference type="EMBL" id="JBHTBS010000005">
    <property type="protein sequence ID" value="MFC7337908.1"/>
    <property type="molecule type" value="Genomic_DNA"/>
</dbReference>
<dbReference type="InterPro" id="IPR049492">
    <property type="entry name" value="BD-FAE-like_dom"/>
</dbReference>
<evidence type="ECO:0000256" key="1">
    <source>
        <dbReference type="ARBA" id="ARBA00010515"/>
    </source>
</evidence>
<dbReference type="InterPro" id="IPR029058">
    <property type="entry name" value="AB_hydrolase_fold"/>
</dbReference>
<evidence type="ECO:0000256" key="2">
    <source>
        <dbReference type="ARBA" id="ARBA00022801"/>
    </source>
</evidence>
<dbReference type="PANTHER" id="PTHR48081">
    <property type="entry name" value="AB HYDROLASE SUPERFAMILY PROTEIN C4A8.06C"/>
    <property type="match status" value="1"/>
</dbReference>
<gene>
    <name evidence="5" type="ORF">ACFQY0_12020</name>
</gene>
<evidence type="ECO:0000313" key="6">
    <source>
        <dbReference type="Proteomes" id="UP001596472"/>
    </source>
</evidence>
<dbReference type="SUPFAM" id="SSF47473">
    <property type="entry name" value="EF-hand"/>
    <property type="match status" value="1"/>
</dbReference>
<comment type="similarity">
    <text evidence="1">Belongs to the 'GDXG' lipolytic enzyme family.</text>
</comment>
<dbReference type="Pfam" id="PF20434">
    <property type="entry name" value="BD-FAE"/>
    <property type="match status" value="1"/>
</dbReference>
<evidence type="ECO:0000259" key="4">
    <source>
        <dbReference type="Pfam" id="PF20434"/>
    </source>
</evidence>
<dbReference type="GO" id="GO:0016787">
    <property type="term" value="F:hydrolase activity"/>
    <property type="evidence" value="ECO:0007669"/>
    <property type="project" value="UniProtKB-KW"/>
</dbReference>
<dbReference type="InterPro" id="IPR050300">
    <property type="entry name" value="GDXG_lipolytic_enzyme"/>
</dbReference>
<feature type="domain" description="BD-FAE-like" evidence="4">
    <location>
        <begin position="110"/>
        <end position="320"/>
    </location>
</feature>
<name>A0ABW2L687_9BACT</name>
<evidence type="ECO:0000256" key="3">
    <source>
        <dbReference type="SAM" id="SignalP"/>
    </source>
</evidence>
<keyword evidence="6" id="KW-1185">Reference proteome</keyword>
<dbReference type="Proteomes" id="UP001596472">
    <property type="component" value="Unassembled WGS sequence"/>
</dbReference>
<sequence length="365" mass="40758">MQNPTTLATLLGILSALSVQALEPLKESTDAFAELQARRAIERSDRDGDGKIQKAEDEGRWKRMARYDKNKDEALDLDELKAMPVVHLDSPGKKLRDVIFKRTEQGPVFLDFYFPDDDGRSDKPLVIYTHGGGWAAGSKSGAGMNSFKVVHRELLKKGFCVLSVDYRLATDGVTMRDCVVDSMDALRFASAHRKELGIDPERVFTFGDSAGGHLAQMVLLAPPERFEGDAELAKFPFKTAAGVSWYGPCDFRDPDLFNGSTRFHGRIVGGKSKSDDDNERFSEVSPIVYLRKESPPLLMLQGDKDTTIPVKQAYQMQEALKDIKAPVEIVIVKNAGHNWRPVDGEVTPNREQIIERTIKFLVENQ</sequence>
<protein>
    <submittedName>
        <fullName evidence="5">Alpha/beta hydrolase fold domain-containing protein</fullName>
    </submittedName>
</protein>
<organism evidence="5 6">
    <name type="scientific">Haloferula chungangensis</name>
    <dbReference type="NCBI Taxonomy" id="1048331"/>
    <lineage>
        <taxon>Bacteria</taxon>
        <taxon>Pseudomonadati</taxon>
        <taxon>Verrucomicrobiota</taxon>
        <taxon>Verrucomicrobiia</taxon>
        <taxon>Verrucomicrobiales</taxon>
        <taxon>Verrucomicrobiaceae</taxon>
        <taxon>Haloferula</taxon>
    </lineage>
</organism>
<comment type="caution">
    <text evidence="5">The sequence shown here is derived from an EMBL/GenBank/DDBJ whole genome shotgun (WGS) entry which is preliminary data.</text>
</comment>